<evidence type="ECO:0000313" key="1">
    <source>
        <dbReference type="EMBL" id="AYN67748.1"/>
    </source>
</evidence>
<sequence>MYIPEYQNNKNIDELKLFISENSFGILVTHSENRSHATHIPLLLEKDEEGADVLTGHIAKANFQWKHFGQDDVLCIFNGPHAYISSSWYKEEEVPTWNYIAVHIYGSLQLLTEEQTMNSLHRLVDTFEANSKNPISLHNMSTKTLRQVKGIVGFQIKIKEIQARYKLSQNREEDHAQIVSELREQNSQNTNAIADLIVRNPSK</sequence>
<dbReference type="AlphaFoldDB" id="A0A3G2L680"/>
<name>A0A3G2L680_9FLAO</name>
<dbReference type="Pfam" id="PF04299">
    <property type="entry name" value="FMN_bind_2"/>
    <property type="match status" value="1"/>
</dbReference>
<dbReference type="PIRSF" id="PIRSF010372">
    <property type="entry name" value="PaiB"/>
    <property type="match status" value="1"/>
</dbReference>
<dbReference type="EMBL" id="CP032050">
    <property type="protein sequence ID" value="AYN67748.1"/>
    <property type="molecule type" value="Genomic_DNA"/>
</dbReference>
<evidence type="ECO:0000313" key="2">
    <source>
        <dbReference type="Proteomes" id="UP000276309"/>
    </source>
</evidence>
<dbReference type="Proteomes" id="UP000276309">
    <property type="component" value="Chromosome"/>
</dbReference>
<gene>
    <name evidence="1" type="ORF">D1013_10370</name>
</gene>
<protein>
    <submittedName>
        <fullName evidence="1">FMN-binding negative transcriptional regulator</fullName>
    </submittedName>
</protein>
<reference evidence="1 2" key="1">
    <citation type="submission" date="2018-08" db="EMBL/GenBank/DDBJ databases">
        <title>The reduced genetic potential of extracellular carbohydrate catabolism in Euzebyella marina RN62, a Flavobacteriia bacterium isolated from the hadal water.</title>
        <authorList>
            <person name="Xue C."/>
        </authorList>
    </citation>
    <scope>NUCLEOTIDE SEQUENCE [LARGE SCALE GENOMIC DNA]</scope>
    <source>
        <strain evidence="1 2">RN62</strain>
    </source>
</reference>
<dbReference type="PANTHER" id="PTHR35802:SF1">
    <property type="entry name" value="PROTEASE SYNTHASE AND SPORULATION PROTEIN PAI 2"/>
    <property type="match status" value="1"/>
</dbReference>
<dbReference type="InterPro" id="IPR007396">
    <property type="entry name" value="TR_PAI2-type"/>
</dbReference>
<dbReference type="SUPFAM" id="SSF50475">
    <property type="entry name" value="FMN-binding split barrel"/>
    <property type="match status" value="1"/>
</dbReference>
<dbReference type="InterPro" id="IPR012349">
    <property type="entry name" value="Split_barrel_FMN-bd"/>
</dbReference>
<accession>A0A3G2L680</accession>
<dbReference type="PANTHER" id="PTHR35802">
    <property type="entry name" value="PROTEASE SYNTHASE AND SPORULATION PROTEIN PAI 2"/>
    <property type="match status" value="1"/>
</dbReference>
<dbReference type="OrthoDB" id="9794948at2"/>
<organism evidence="1 2">
    <name type="scientific">Euzebyella marina</name>
    <dbReference type="NCBI Taxonomy" id="1761453"/>
    <lineage>
        <taxon>Bacteria</taxon>
        <taxon>Pseudomonadati</taxon>
        <taxon>Bacteroidota</taxon>
        <taxon>Flavobacteriia</taxon>
        <taxon>Flavobacteriales</taxon>
        <taxon>Flavobacteriaceae</taxon>
        <taxon>Euzebyella</taxon>
    </lineage>
</organism>
<dbReference type="KEGG" id="emar:D1013_10370"/>
<keyword evidence="2" id="KW-1185">Reference proteome</keyword>
<dbReference type="Gene3D" id="2.30.110.10">
    <property type="entry name" value="Electron Transport, Fmn-binding Protein, Chain A"/>
    <property type="match status" value="1"/>
</dbReference>
<dbReference type="RefSeq" id="WP_121848764.1">
    <property type="nucleotide sequence ID" value="NZ_CP032050.1"/>
</dbReference>
<proteinExistence type="predicted"/>